<keyword evidence="7" id="KW-1185">Reference proteome</keyword>
<proteinExistence type="inferred from homology"/>
<dbReference type="Gene3D" id="3.30.390.50">
    <property type="entry name" value="CO dehydrogenase flavoprotein, C-terminal domain"/>
    <property type="match status" value="1"/>
</dbReference>
<evidence type="ECO:0000256" key="4">
    <source>
        <dbReference type="ARBA" id="ARBA00015925"/>
    </source>
</evidence>
<organism evidence="6 7">
    <name type="scientific">Parascedosporium putredinis</name>
    <dbReference type="NCBI Taxonomy" id="1442378"/>
    <lineage>
        <taxon>Eukaryota</taxon>
        <taxon>Fungi</taxon>
        <taxon>Dikarya</taxon>
        <taxon>Ascomycota</taxon>
        <taxon>Pezizomycotina</taxon>
        <taxon>Sordariomycetes</taxon>
        <taxon>Hypocreomycetidae</taxon>
        <taxon>Microascales</taxon>
        <taxon>Microascaceae</taxon>
        <taxon>Parascedosporium</taxon>
    </lineage>
</organism>
<comment type="pathway">
    <text evidence="2">Protein modification; protein lipoylation via exogenous pathway; protein N(6)-(lipoyl)lysine from lipoate: step 2/2.</text>
</comment>
<dbReference type="SUPFAM" id="SSF55681">
    <property type="entry name" value="Class II aaRS and biotin synthetases"/>
    <property type="match status" value="1"/>
</dbReference>
<evidence type="ECO:0000259" key="5">
    <source>
        <dbReference type="PROSITE" id="PS51733"/>
    </source>
</evidence>
<dbReference type="InterPro" id="IPR004143">
    <property type="entry name" value="BPL_LPL_catalytic"/>
</dbReference>
<dbReference type="PANTHER" id="PTHR12561:SF3">
    <property type="entry name" value="LIPOYLTRANSFERASE 1, MITOCHONDRIAL"/>
    <property type="match status" value="1"/>
</dbReference>
<dbReference type="PROSITE" id="PS51733">
    <property type="entry name" value="BPL_LPL_CATALYTIC"/>
    <property type="match status" value="1"/>
</dbReference>
<evidence type="ECO:0000313" key="6">
    <source>
        <dbReference type="EMBL" id="CAI4217368.1"/>
    </source>
</evidence>
<dbReference type="GO" id="GO:0005739">
    <property type="term" value="C:mitochondrion"/>
    <property type="evidence" value="ECO:0007669"/>
    <property type="project" value="TreeGrafter"/>
</dbReference>
<evidence type="ECO:0000256" key="2">
    <source>
        <dbReference type="ARBA" id="ARBA00005085"/>
    </source>
</evidence>
<comment type="caution">
    <text evidence="6">The sequence shown here is derived from an EMBL/GenBank/DDBJ whole genome shotgun (WGS) entry which is preliminary data.</text>
</comment>
<protein>
    <recommendedName>
        <fullName evidence="4">Putative lipoate-protein ligase A</fullName>
    </recommendedName>
</protein>
<dbReference type="InterPro" id="IPR004562">
    <property type="entry name" value="LipoylTrfase_LipoateP_Ligase"/>
</dbReference>
<dbReference type="Pfam" id="PF21948">
    <property type="entry name" value="LplA-B_cat"/>
    <property type="match status" value="2"/>
</dbReference>
<dbReference type="PANTHER" id="PTHR12561">
    <property type="entry name" value="LIPOATE-PROTEIN LIGASE"/>
    <property type="match status" value="1"/>
</dbReference>
<reference evidence="6" key="1">
    <citation type="submission" date="2022-11" db="EMBL/GenBank/DDBJ databases">
        <authorList>
            <person name="Scott C."/>
            <person name="Bruce N."/>
        </authorList>
    </citation>
    <scope>NUCLEOTIDE SEQUENCE</scope>
</reference>
<dbReference type="OrthoDB" id="201621at2759"/>
<evidence type="ECO:0000256" key="3">
    <source>
        <dbReference type="ARBA" id="ARBA00008242"/>
    </source>
</evidence>
<comment type="similarity">
    <text evidence="3">Belongs to the LplA family.</text>
</comment>
<dbReference type="AlphaFoldDB" id="A0A9P1H7D3"/>
<feature type="domain" description="BPL/LPL catalytic" evidence="5">
    <location>
        <begin position="53"/>
        <end position="256"/>
    </location>
</feature>
<evidence type="ECO:0000256" key="1">
    <source>
        <dbReference type="ARBA" id="ARBA00003253"/>
    </source>
</evidence>
<dbReference type="Gene3D" id="3.30.930.10">
    <property type="entry name" value="Bira Bifunctional Protein, Domain 2"/>
    <property type="match status" value="1"/>
</dbReference>
<sequence length="388" mass="42539">MVGLTQIQRRSLRVPNRGDATSHPANKVQLYLSRTRDPYLNLSIEHHLLQNSPADSTILFLYTNRPCIVIGRNQNPWVEVNLPLIEQLRAQREAGDGDALRIELVRRRSGGGTVFHDGVTHAEMVVRALRRLGVAGAKVNCRHDIVVDVDAKGSAGAAESAGTGACPVEQQGLSTFKVSGSAYKLTRLRSLHHGTCLLSSPNLGSISKYLRSPAEPFIKTRGVESVRSKVRNVGVENEAFEQAVRDEFGKMYGKFDVDLVVGDEALDISNVSNGVKELKARDWIYGQTPRFVLSTTPTDDDPRQRVGLPFDTQLHLDVRQGMIQELRVDGKPTSPGDVAKDSLLNTPFFELPSWEHLLAAGSLGASRVDVVAPWLKSLLGDACKPKDP</sequence>
<dbReference type="GO" id="GO:0017118">
    <property type="term" value="F:lipoyltransferase activity"/>
    <property type="evidence" value="ECO:0007669"/>
    <property type="project" value="TreeGrafter"/>
</dbReference>
<comment type="function">
    <text evidence="1">Catalyzes both the ATP-dependent activation of exogenously supplied lipoate to lipoyl-AMP and the transfer of the activated lipoyl onto the lipoyl domains of lipoate-dependent enzymes.</text>
</comment>
<dbReference type="GO" id="GO:0009249">
    <property type="term" value="P:protein lipoylation"/>
    <property type="evidence" value="ECO:0007669"/>
    <property type="project" value="InterPro"/>
</dbReference>
<name>A0A9P1H7D3_9PEZI</name>
<accession>A0A9P1H7D3</accession>
<evidence type="ECO:0000313" key="7">
    <source>
        <dbReference type="Proteomes" id="UP000838763"/>
    </source>
</evidence>
<dbReference type="InterPro" id="IPR045864">
    <property type="entry name" value="aa-tRNA-synth_II/BPL/LPL"/>
</dbReference>
<gene>
    <name evidence="6" type="ORF">PPNO1_LOCUS6981</name>
</gene>
<dbReference type="CDD" id="cd16443">
    <property type="entry name" value="LplA"/>
    <property type="match status" value="1"/>
</dbReference>
<dbReference type="Proteomes" id="UP000838763">
    <property type="component" value="Unassembled WGS sequence"/>
</dbReference>
<dbReference type="EMBL" id="CALLCH030000016">
    <property type="protein sequence ID" value="CAI4217368.1"/>
    <property type="molecule type" value="Genomic_DNA"/>
</dbReference>